<dbReference type="InterPro" id="IPR002885">
    <property type="entry name" value="PPR_rpt"/>
</dbReference>
<feature type="repeat" description="PPR" evidence="3">
    <location>
        <begin position="412"/>
        <end position="446"/>
    </location>
</feature>
<dbReference type="InterPro" id="IPR046960">
    <property type="entry name" value="PPR_At4g14850-like_plant"/>
</dbReference>
<dbReference type="FunFam" id="1.25.40.10:FF:000442">
    <property type="entry name" value="Pentatricopeptide repeat-containing protein At3g49710"/>
    <property type="match status" value="1"/>
</dbReference>
<keyword evidence="5" id="KW-1185">Reference proteome</keyword>
<dbReference type="GO" id="GO:0009451">
    <property type="term" value="P:RNA modification"/>
    <property type="evidence" value="ECO:0007669"/>
    <property type="project" value="InterPro"/>
</dbReference>
<feature type="repeat" description="PPR" evidence="3">
    <location>
        <begin position="312"/>
        <end position="346"/>
    </location>
</feature>
<gene>
    <name evidence="4" type="ORF">HRI_001505000</name>
</gene>
<dbReference type="Proteomes" id="UP001165190">
    <property type="component" value="Unassembled WGS sequence"/>
</dbReference>
<feature type="repeat" description="PPR" evidence="3">
    <location>
        <begin position="211"/>
        <end position="245"/>
    </location>
</feature>
<organism evidence="4 5">
    <name type="scientific">Hibiscus trionum</name>
    <name type="common">Flower of an hour</name>
    <dbReference type="NCBI Taxonomy" id="183268"/>
    <lineage>
        <taxon>Eukaryota</taxon>
        <taxon>Viridiplantae</taxon>
        <taxon>Streptophyta</taxon>
        <taxon>Embryophyta</taxon>
        <taxon>Tracheophyta</taxon>
        <taxon>Spermatophyta</taxon>
        <taxon>Magnoliopsida</taxon>
        <taxon>eudicotyledons</taxon>
        <taxon>Gunneridae</taxon>
        <taxon>Pentapetalae</taxon>
        <taxon>rosids</taxon>
        <taxon>malvids</taxon>
        <taxon>Malvales</taxon>
        <taxon>Malvaceae</taxon>
        <taxon>Malvoideae</taxon>
        <taxon>Hibiscus</taxon>
    </lineage>
</organism>
<proteinExistence type="inferred from homology"/>
<evidence type="ECO:0000313" key="5">
    <source>
        <dbReference type="Proteomes" id="UP001165190"/>
    </source>
</evidence>
<dbReference type="Pfam" id="PF20431">
    <property type="entry name" value="E_motif"/>
    <property type="match status" value="1"/>
</dbReference>
<evidence type="ECO:0000256" key="1">
    <source>
        <dbReference type="ARBA" id="ARBA00006643"/>
    </source>
</evidence>
<dbReference type="Pfam" id="PF01535">
    <property type="entry name" value="PPR"/>
    <property type="match status" value="5"/>
</dbReference>
<dbReference type="GO" id="GO:0003729">
    <property type="term" value="F:mRNA binding"/>
    <property type="evidence" value="ECO:0007669"/>
    <property type="project" value="UniProtKB-ARBA"/>
</dbReference>
<dbReference type="AlphaFoldDB" id="A0A9W7HK63"/>
<dbReference type="NCBIfam" id="TIGR00756">
    <property type="entry name" value="PPR"/>
    <property type="match status" value="6"/>
</dbReference>
<feature type="repeat" description="PPR" evidence="3">
    <location>
        <begin position="112"/>
        <end position="146"/>
    </location>
</feature>
<reference evidence="4" key="1">
    <citation type="submission" date="2023-05" db="EMBL/GenBank/DDBJ databases">
        <title>Genome and transcriptome analyses reveal genes involved in the formation of fine ridges on petal epidermal cells in Hibiscus trionum.</title>
        <authorList>
            <person name="Koshimizu S."/>
            <person name="Masuda S."/>
            <person name="Ishii T."/>
            <person name="Shirasu K."/>
            <person name="Hoshino A."/>
            <person name="Arita M."/>
        </authorList>
    </citation>
    <scope>NUCLEOTIDE SEQUENCE</scope>
    <source>
        <strain evidence="4">Hamamatsu line</strain>
    </source>
</reference>
<dbReference type="EMBL" id="BSYR01000016">
    <property type="protein sequence ID" value="GMI78357.1"/>
    <property type="molecule type" value="Genomic_DNA"/>
</dbReference>
<protein>
    <recommendedName>
        <fullName evidence="6">Pentatricopeptide repeat-containing protein</fullName>
    </recommendedName>
</protein>
<feature type="repeat" description="PPR" evidence="3">
    <location>
        <begin position="81"/>
        <end position="111"/>
    </location>
</feature>
<keyword evidence="2" id="KW-0677">Repeat</keyword>
<comment type="similarity">
    <text evidence="1">Belongs to the PPR family. PCMP-H subfamily.</text>
</comment>
<dbReference type="FunFam" id="1.25.40.10:FF:000090">
    <property type="entry name" value="Pentatricopeptide repeat-containing protein, chloroplastic"/>
    <property type="match status" value="1"/>
</dbReference>
<dbReference type="Pfam" id="PF13041">
    <property type="entry name" value="PPR_2"/>
    <property type="match status" value="3"/>
</dbReference>
<dbReference type="InterPro" id="IPR011990">
    <property type="entry name" value="TPR-like_helical_dom_sf"/>
</dbReference>
<dbReference type="PROSITE" id="PS51375">
    <property type="entry name" value="PPR"/>
    <property type="match status" value="5"/>
</dbReference>
<name>A0A9W7HK63_HIBTR</name>
<evidence type="ECO:0000256" key="2">
    <source>
        <dbReference type="ARBA" id="ARBA00022737"/>
    </source>
</evidence>
<evidence type="ECO:0000313" key="4">
    <source>
        <dbReference type="EMBL" id="GMI78357.1"/>
    </source>
</evidence>
<dbReference type="OrthoDB" id="1855397at2759"/>
<dbReference type="InterPro" id="IPR046848">
    <property type="entry name" value="E_motif"/>
</dbReference>
<comment type="caution">
    <text evidence="4">The sequence shown here is derived from an EMBL/GenBank/DDBJ whole genome shotgun (WGS) entry which is preliminary data.</text>
</comment>
<dbReference type="PANTHER" id="PTHR47926">
    <property type="entry name" value="PENTATRICOPEPTIDE REPEAT-CONTAINING PROTEIN"/>
    <property type="match status" value="1"/>
</dbReference>
<evidence type="ECO:0008006" key="6">
    <source>
        <dbReference type="Google" id="ProtNLM"/>
    </source>
</evidence>
<dbReference type="PANTHER" id="PTHR47926:SF479">
    <property type="entry name" value="PENTACOTRIPEPTIDE-REPEAT REGION OF PRORP DOMAIN-CONTAINING PROTEIN"/>
    <property type="match status" value="1"/>
</dbReference>
<evidence type="ECO:0000256" key="3">
    <source>
        <dbReference type="PROSITE-ProRule" id="PRU00708"/>
    </source>
</evidence>
<dbReference type="FunFam" id="1.25.40.10:FF:000073">
    <property type="entry name" value="Pentatricopeptide repeat-containing protein chloroplastic"/>
    <property type="match status" value="1"/>
</dbReference>
<accession>A0A9W7HK63</accession>
<sequence>MRPFLKPIYWSQKPTLSHYNNLINHCLSLKSIQFSQTIHAQLIKLGFNGITFLGNRFMDLYLKVGSFDDASKVFEEINDKNVISWNIWLNGLLKFGHFKKACLVFDEMPEKDVVSWNSMISGCGLLGFWGYGLEVFKEMQNFGVRPSKFTFSILKTYVTCASRGKEIHCNMITRGVCLSNLVIGNSLIDMYGKLGLVEYAFSVFLSMEEVDIVSWNSLISGCCKSGQEDLALKQFDQMRLAGYSPDEFTVSNLLSVCTSLRNLDKGKQIFALCVKMRFISNSVVSSAVIDLFSKCNALEDSVRLFEEVELWDSLVCNSMISSYARHGFQDDAFLLFVLAYKKDCRPTEFTLSSVLSCINFLSIEQGPQVHSLVIKSGSQSELIVATSLVDMYVNIGLIDSAVQVFSEIHVKDLISWNTLIMGLAHHGRVVETLELFKELLREGPAPDRITLSGVLLACTCGAFVDVGMSIFSSMEEEFGVTPRDEHYARVIDLLCQAGKFKEAFDTLGAMPFEPSFLVWKSLVLATATHANLNITERVAEKMIELNPQSYIPYSVLTRAYEMRGKWEGIIRVKKTMKQRLHKIVGCSWIGIKNHVFMFEADRLQQEGGKEIYLVLELLTWELEENSSIHVQHEIEGEIELENRIT</sequence>
<dbReference type="Gene3D" id="1.25.40.10">
    <property type="entry name" value="Tetratricopeptide repeat domain"/>
    <property type="match status" value="5"/>
</dbReference>